<dbReference type="EMBL" id="JACHYB010000001">
    <property type="protein sequence ID" value="MBB3187196.1"/>
    <property type="molecule type" value="Genomic_DNA"/>
</dbReference>
<feature type="domain" description="Glycosyltransferase 2-like" evidence="1">
    <location>
        <begin position="9"/>
        <end position="114"/>
    </location>
</feature>
<protein>
    <submittedName>
        <fullName evidence="2">Glycosyltransferase involved in cell wall biosynthesis</fullName>
    </submittedName>
</protein>
<gene>
    <name evidence="2" type="ORF">FHX64_001359</name>
</gene>
<dbReference type="InterPro" id="IPR029044">
    <property type="entry name" value="Nucleotide-diphossugar_trans"/>
</dbReference>
<dbReference type="AlphaFoldDB" id="A0A7W5DQM0"/>
<dbReference type="CDD" id="cd04196">
    <property type="entry name" value="GT_2_like_d"/>
    <property type="match status" value="1"/>
</dbReference>
<dbReference type="RefSeq" id="WP_183412989.1">
    <property type="nucleotide sequence ID" value="NZ_JACHYB010000001.1"/>
</dbReference>
<evidence type="ECO:0000313" key="2">
    <source>
        <dbReference type="EMBL" id="MBB3187196.1"/>
    </source>
</evidence>
<dbReference type="InterPro" id="IPR001173">
    <property type="entry name" value="Glyco_trans_2-like"/>
</dbReference>
<keyword evidence="2" id="KW-0808">Transferase</keyword>
<keyword evidence="3" id="KW-1185">Reference proteome</keyword>
<sequence>MGLDAKIDIVLASFNGEQYIREQLYSIFNQTYTNWQIIIRDDGSTDNTIKIINEFIKQNPYKILLLKDKKGHLGSTFSFSALLESSTSDYIMFCDQDDVWLPDKIYITYKEMRTMEIQYPTVPLLVYTDLKEVDQNLHLISESFVNTHRLFSIRSPNYYEMLALSVVAGCTMMVNKIAKEYILPMPLFLTHDHWIATNIAYYGKCQFVNSATILYRQHSNNSIGSKHVDAKYMLKRFLKIVYLMPFLKKELNAYRFKINVFVYMYYKIKLNMLRLFNCIANY</sequence>
<organism evidence="2 3">
    <name type="scientific">Microbacter margulisiae</name>
    <dbReference type="NCBI Taxonomy" id="1350067"/>
    <lineage>
        <taxon>Bacteria</taxon>
        <taxon>Pseudomonadati</taxon>
        <taxon>Bacteroidota</taxon>
        <taxon>Bacteroidia</taxon>
        <taxon>Bacteroidales</taxon>
        <taxon>Porphyromonadaceae</taxon>
        <taxon>Microbacter</taxon>
    </lineage>
</organism>
<proteinExistence type="predicted"/>
<reference evidence="2 3" key="1">
    <citation type="submission" date="2020-08" db="EMBL/GenBank/DDBJ databases">
        <title>Genomic Encyclopedia of Type Strains, Phase IV (KMG-IV): sequencing the most valuable type-strain genomes for metagenomic binning, comparative biology and taxonomic classification.</title>
        <authorList>
            <person name="Goeker M."/>
        </authorList>
    </citation>
    <scope>NUCLEOTIDE SEQUENCE [LARGE SCALE GENOMIC DNA]</scope>
    <source>
        <strain evidence="2 3">DSM 27471</strain>
    </source>
</reference>
<dbReference type="Proteomes" id="UP000544222">
    <property type="component" value="Unassembled WGS sequence"/>
</dbReference>
<name>A0A7W5DQM0_9PORP</name>
<dbReference type="Gene3D" id="3.90.550.10">
    <property type="entry name" value="Spore Coat Polysaccharide Biosynthesis Protein SpsA, Chain A"/>
    <property type="match status" value="1"/>
</dbReference>
<comment type="caution">
    <text evidence="2">The sequence shown here is derived from an EMBL/GenBank/DDBJ whole genome shotgun (WGS) entry which is preliminary data.</text>
</comment>
<dbReference type="GO" id="GO:0016758">
    <property type="term" value="F:hexosyltransferase activity"/>
    <property type="evidence" value="ECO:0007669"/>
    <property type="project" value="UniProtKB-ARBA"/>
</dbReference>
<dbReference type="Pfam" id="PF00535">
    <property type="entry name" value="Glycos_transf_2"/>
    <property type="match status" value="1"/>
</dbReference>
<dbReference type="SUPFAM" id="SSF53448">
    <property type="entry name" value="Nucleotide-diphospho-sugar transferases"/>
    <property type="match status" value="1"/>
</dbReference>
<dbReference type="PANTHER" id="PTHR22916">
    <property type="entry name" value="GLYCOSYLTRANSFERASE"/>
    <property type="match status" value="1"/>
</dbReference>
<evidence type="ECO:0000259" key="1">
    <source>
        <dbReference type="Pfam" id="PF00535"/>
    </source>
</evidence>
<accession>A0A7W5DQM0</accession>
<dbReference type="PANTHER" id="PTHR22916:SF3">
    <property type="entry name" value="UDP-GLCNAC:BETAGAL BETA-1,3-N-ACETYLGLUCOSAMINYLTRANSFERASE-LIKE PROTEIN 1"/>
    <property type="match status" value="1"/>
</dbReference>
<evidence type="ECO:0000313" key="3">
    <source>
        <dbReference type="Proteomes" id="UP000544222"/>
    </source>
</evidence>